<dbReference type="OrthoDB" id="5512589at2759"/>
<evidence type="ECO:0000256" key="3">
    <source>
        <dbReference type="ARBA" id="ARBA00022676"/>
    </source>
</evidence>
<protein>
    <recommendedName>
        <fullName evidence="11">Hexosyltransferase</fullName>
        <ecNumber evidence="11">2.4.1.-</ecNumber>
    </recommendedName>
</protein>
<dbReference type="STRING" id="7266.A0A3B0JIL5"/>
<dbReference type="Gene3D" id="3.90.550.50">
    <property type="match status" value="1"/>
</dbReference>
<sequence>MGNPNSKRMTFFMVLNAVIIISFIYLSFSTKDILPQKQLHSVGTIPMSRRIKHNNKRNGLIRKEGNYPSSETSKQLEVKRASLLHSNIEAAPSFLAYSTQQPKSSKSLMKSQQNTMLSSINGSSSVLETSSEIPALPLLIPVLTRTVYEPGHLNEELDIKRICMDRGLFLRLLVLITSAQGHFMARMSIRQTWMHYASRRDVGMAFVLGRTTNATLNESINQENYMYGDMIRGNFIDSYFNLTLKTLSMLEWADKHCPLVKYILKTDDDMFVNVPRLLDFIDGHKDTRTIYGRLARRWKPVRSSKSKYFVSYKLYSGLQYPTFTTGPAYLLTGDIVPELYTKSLNTFYMQLEDVFITGIVSKSLEIKRLHATEFRNSRTSFLPCNIRKAISVHMIKPSEQYNLWKSLLDSSIKCK</sequence>
<evidence type="ECO:0000256" key="4">
    <source>
        <dbReference type="ARBA" id="ARBA00022679"/>
    </source>
</evidence>
<keyword evidence="6 11" id="KW-0735">Signal-anchor</keyword>
<evidence type="ECO:0000256" key="10">
    <source>
        <dbReference type="ARBA" id="ARBA00023180"/>
    </source>
</evidence>
<dbReference type="OMA" id="ISNAQYG"/>
<keyword evidence="13" id="KW-1185">Reference proteome</keyword>
<gene>
    <name evidence="12" type="ORF">DGUA_6G013845</name>
</gene>
<dbReference type="EC" id="2.4.1.-" evidence="11"/>
<evidence type="ECO:0000256" key="2">
    <source>
        <dbReference type="ARBA" id="ARBA00008661"/>
    </source>
</evidence>
<keyword evidence="5 11" id="KW-0812">Transmembrane</keyword>
<dbReference type="Proteomes" id="UP000268350">
    <property type="component" value="Unassembled WGS sequence"/>
</dbReference>
<comment type="subcellular location">
    <subcellularLocation>
        <location evidence="1 11">Golgi apparatus membrane</location>
        <topology evidence="1 11">Single-pass type II membrane protein</topology>
    </subcellularLocation>
</comment>
<dbReference type="GO" id="GO:0000139">
    <property type="term" value="C:Golgi membrane"/>
    <property type="evidence" value="ECO:0007669"/>
    <property type="project" value="UniProtKB-SubCell"/>
</dbReference>
<dbReference type="AlphaFoldDB" id="A0A3B0JIL5"/>
<keyword evidence="8 11" id="KW-0333">Golgi apparatus</keyword>
<evidence type="ECO:0000256" key="6">
    <source>
        <dbReference type="ARBA" id="ARBA00022968"/>
    </source>
</evidence>
<proteinExistence type="inferred from homology"/>
<evidence type="ECO:0000256" key="11">
    <source>
        <dbReference type="RuleBase" id="RU363063"/>
    </source>
</evidence>
<evidence type="ECO:0000313" key="13">
    <source>
        <dbReference type="Proteomes" id="UP000268350"/>
    </source>
</evidence>
<evidence type="ECO:0000256" key="9">
    <source>
        <dbReference type="ARBA" id="ARBA00023136"/>
    </source>
</evidence>
<dbReference type="Pfam" id="PF01762">
    <property type="entry name" value="Galactosyl_T"/>
    <property type="match status" value="1"/>
</dbReference>
<feature type="transmembrane region" description="Helical" evidence="11">
    <location>
        <begin position="9"/>
        <end position="28"/>
    </location>
</feature>
<evidence type="ECO:0000256" key="5">
    <source>
        <dbReference type="ARBA" id="ARBA00022692"/>
    </source>
</evidence>
<evidence type="ECO:0000256" key="8">
    <source>
        <dbReference type="ARBA" id="ARBA00023034"/>
    </source>
</evidence>
<dbReference type="InterPro" id="IPR002659">
    <property type="entry name" value="Glyco_trans_31"/>
</dbReference>
<comment type="similarity">
    <text evidence="2 11">Belongs to the glycosyltransferase 31 family.</text>
</comment>
<dbReference type="GO" id="GO:0006493">
    <property type="term" value="P:protein O-linked glycosylation"/>
    <property type="evidence" value="ECO:0007669"/>
    <property type="project" value="TreeGrafter"/>
</dbReference>
<evidence type="ECO:0000256" key="7">
    <source>
        <dbReference type="ARBA" id="ARBA00022989"/>
    </source>
</evidence>
<keyword evidence="3 11" id="KW-0328">Glycosyltransferase</keyword>
<evidence type="ECO:0000256" key="1">
    <source>
        <dbReference type="ARBA" id="ARBA00004323"/>
    </source>
</evidence>
<name>A0A3B0JIL5_DROGU</name>
<dbReference type="EMBL" id="OUUW01000006">
    <property type="protein sequence ID" value="SPP82045.1"/>
    <property type="molecule type" value="Genomic_DNA"/>
</dbReference>
<dbReference type="PANTHER" id="PTHR11214:SF379">
    <property type="entry name" value="HEXOSYLTRANSFERASE-RELATED"/>
    <property type="match status" value="1"/>
</dbReference>
<reference evidence="13" key="1">
    <citation type="submission" date="2018-01" db="EMBL/GenBank/DDBJ databases">
        <authorList>
            <person name="Alioto T."/>
            <person name="Alioto T."/>
        </authorList>
    </citation>
    <scope>NUCLEOTIDE SEQUENCE [LARGE SCALE GENOMIC DNA]</scope>
</reference>
<dbReference type="GO" id="GO:0016758">
    <property type="term" value="F:hexosyltransferase activity"/>
    <property type="evidence" value="ECO:0007669"/>
    <property type="project" value="InterPro"/>
</dbReference>
<keyword evidence="10" id="KW-0325">Glycoprotein</keyword>
<organism evidence="12 13">
    <name type="scientific">Drosophila guanche</name>
    <name type="common">Fruit fly</name>
    <dbReference type="NCBI Taxonomy" id="7266"/>
    <lineage>
        <taxon>Eukaryota</taxon>
        <taxon>Metazoa</taxon>
        <taxon>Ecdysozoa</taxon>
        <taxon>Arthropoda</taxon>
        <taxon>Hexapoda</taxon>
        <taxon>Insecta</taxon>
        <taxon>Pterygota</taxon>
        <taxon>Neoptera</taxon>
        <taxon>Endopterygota</taxon>
        <taxon>Diptera</taxon>
        <taxon>Brachycera</taxon>
        <taxon>Muscomorpha</taxon>
        <taxon>Ephydroidea</taxon>
        <taxon>Drosophilidae</taxon>
        <taxon>Drosophila</taxon>
        <taxon>Sophophora</taxon>
    </lineage>
</organism>
<dbReference type="PANTHER" id="PTHR11214">
    <property type="entry name" value="BETA-1,3-N-ACETYLGLUCOSAMINYLTRANSFERASE"/>
    <property type="match status" value="1"/>
</dbReference>
<dbReference type="FunFam" id="3.90.550.50:FF:000001">
    <property type="entry name" value="Hexosyltransferase"/>
    <property type="match status" value="1"/>
</dbReference>
<keyword evidence="9 11" id="KW-0472">Membrane</keyword>
<keyword evidence="7 11" id="KW-1133">Transmembrane helix</keyword>
<keyword evidence="4 12" id="KW-0808">Transferase</keyword>
<accession>A0A3B0JIL5</accession>
<evidence type="ECO:0000313" key="12">
    <source>
        <dbReference type="EMBL" id="SPP82045.1"/>
    </source>
</evidence>